<dbReference type="Proteomes" id="UP000461288">
    <property type="component" value="Unassembled WGS sequence"/>
</dbReference>
<protein>
    <submittedName>
        <fullName evidence="1">Uncharacterized protein</fullName>
    </submittedName>
</protein>
<evidence type="ECO:0000313" key="1">
    <source>
        <dbReference type="EMBL" id="MWK60184.1"/>
    </source>
</evidence>
<comment type="caution">
    <text evidence="1">The sequence shown here is derived from an EMBL/GenBank/DDBJ whole genome shotgun (WGS) entry which is preliminary data.</text>
</comment>
<reference evidence="1 2" key="1">
    <citation type="submission" date="2019-12" db="EMBL/GenBank/DDBJ databases">
        <title>Draft genome sequence of Pseudomonas otitidis recovered from a chicken carcass.</title>
        <authorList>
            <person name="Vieira T.R."/>
            <person name="Oliviera E.F.C."/>
            <person name="Silva N.M.V."/>
            <person name="Sambrano G.E."/>
            <person name="Cibulski S.P."/>
            <person name="Cardoso M.R.I."/>
        </authorList>
    </citation>
    <scope>NUCLEOTIDE SEQUENCE [LARGE SCALE GENOMIC DNA]</scope>
    <source>
        <strain evidence="1 2">25_K</strain>
    </source>
</reference>
<evidence type="ECO:0000313" key="2">
    <source>
        <dbReference type="Proteomes" id="UP000461288"/>
    </source>
</evidence>
<name>A0A7X3KXU0_9GAMM</name>
<sequence length="107" mass="11922">MKQQAQGCFTTACNKRVLSNNSVDDGDVLSAICCCMPPDFAITHDWRRGCQTSNVREIPIIPMAIEELFKVVVGSLAEVERVQLSSRRTTSFRRREIGSRRGSSAMV</sequence>
<gene>
    <name evidence="1" type="ORF">GO594_29780</name>
</gene>
<proteinExistence type="predicted"/>
<accession>A0A7X3KXU0</accession>
<dbReference type="EMBL" id="WTFN01000170">
    <property type="protein sequence ID" value="MWK60184.1"/>
    <property type="molecule type" value="Genomic_DNA"/>
</dbReference>
<dbReference type="RefSeq" id="WP_160483355.1">
    <property type="nucleotide sequence ID" value="NZ_WTFN01000170.1"/>
</dbReference>
<dbReference type="AlphaFoldDB" id="A0A7X3KXU0"/>
<organism evidence="1 2">
    <name type="scientific">Metapseudomonas otitidis</name>
    <dbReference type="NCBI Taxonomy" id="319939"/>
    <lineage>
        <taxon>Bacteria</taxon>
        <taxon>Pseudomonadati</taxon>
        <taxon>Pseudomonadota</taxon>
        <taxon>Gammaproteobacteria</taxon>
        <taxon>Pseudomonadales</taxon>
        <taxon>Pseudomonadaceae</taxon>
        <taxon>Metapseudomonas</taxon>
    </lineage>
</organism>